<organism evidence="2 3">
    <name type="scientific">Vibrio hepatarius</name>
    <dbReference type="NCBI Taxonomy" id="171383"/>
    <lineage>
        <taxon>Bacteria</taxon>
        <taxon>Pseudomonadati</taxon>
        <taxon>Pseudomonadota</taxon>
        <taxon>Gammaproteobacteria</taxon>
        <taxon>Vibrionales</taxon>
        <taxon>Vibrionaceae</taxon>
        <taxon>Vibrio</taxon>
        <taxon>Vibrio oreintalis group</taxon>
    </lineage>
</organism>
<dbReference type="RefSeq" id="WP_053408842.1">
    <property type="nucleotide sequence ID" value="NZ_LHPI01000007.1"/>
</dbReference>
<dbReference type="PATRIC" id="fig|171383.3.peg.1919"/>
<dbReference type="AlphaFoldDB" id="A0A0M0I0P0"/>
<gene>
    <name evidence="2" type="ORF">AKJ31_09390</name>
</gene>
<keyword evidence="1" id="KW-0732">Signal</keyword>
<evidence type="ECO:0000313" key="3">
    <source>
        <dbReference type="Proteomes" id="UP000037530"/>
    </source>
</evidence>
<feature type="chain" id="PRO_5005600555" description="Lipoprotein" evidence="1">
    <location>
        <begin position="19"/>
        <end position="196"/>
    </location>
</feature>
<sequence>MRRSFIALSLTSVLTACSAPDQPMTVMEDSAAGFSIVLSDGVGLTDIERNKINNDKLETKLAETLNFCLPRLSGYEIKSADQARNAYWLSMSGLVAGSIAVPALTAASAAGNAVWIAAAGGWAGATNFASQQLQSSGLSGSTIAKTRNEIVKSVSEQIEIATNTAQPPEVRAAAIMKARAQCVLHEISVPTVSTQK</sequence>
<proteinExistence type="predicted"/>
<accession>A0A0M0I0P0</accession>
<feature type="signal peptide" evidence="1">
    <location>
        <begin position="1"/>
        <end position="18"/>
    </location>
</feature>
<evidence type="ECO:0000256" key="1">
    <source>
        <dbReference type="SAM" id="SignalP"/>
    </source>
</evidence>
<keyword evidence="3" id="KW-1185">Reference proteome</keyword>
<reference evidence="3" key="1">
    <citation type="submission" date="2015-08" db="EMBL/GenBank/DDBJ databases">
        <title>Vibrio galatheae sp. nov., a novel member of the Vibrionaceae family isolated from the Solomon Islands.</title>
        <authorList>
            <person name="Giubergia S."/>
            <person name="Machado H."/>
            <person name="Mateiu R.V."/>
            <person name="Gram L."/>
        </authorList>
    </citation>
    <scope>NUCLEOTIDE SEQUENCE [LARGE SCALE GENOMIC DNA]</scope>
    <source>
        <strain evidence="3">DSM 19134</strain>
    </source>
</reference>
<name>A0A0M0I0P0_9VIBR</name>
<protein>
    <recommendedName>
        <fullName evidence="4">Lipoprotein</fullName>
    </recommendedName>
</protein>
<evidence type="ECO:0008006" key="4">
    <source>
        <dbReference type="Google" id="ProtNLM"/>
    </source>
</evidence>
<dbReference type="EMBL" id="LHPI01000007">
    <property type="protein sequence ID" value="KOO07904.1"/>
    <property type="molecule type" value="Genomic_DNA"/>
</dbReference>
<comment type="caution">
    <text evidence="2">The sequence shown here is derived from an EMBL/GenBank/DDBJ whole genome shotgun (WGS) entry which is preliminary data.</text>
</comment>
<dbReference type="OrthoDB" id="7062532at2"/>
<dbReference type="PROSITE" id="PS51257">
    <property type="entry name" value="PROKAR_LIPOPROTEIN"/>
    <property type="match status" value="1"/>
</dbReference>
<evidence type="ECO:0000313" key="2">
    <source>
        <dbReference type="EMBL" id="KOO07904.1"/>
    </source>
</evidence>
<dbReference type="Proteomes" id="UP000037530">
    <property type="component" value="Unassembled WGS sequence"/>
</dbReference>